<evidence type="ECO:0000256" key="6">
    <source>
        <dbReference type="ARBA" id="ARBA00023002"/>
    </source>
</evidence>
<dbReference type="PANTHER" id="PTHR42940">
    <property type="entry name" value="ALCOHOL DEHYDROGENASE 1-RELATED"/>
    <property type="match status" value="1"/>
</dbReference>
<dbReference type="InterPro" id="IPR036291">
    <property type="entry name" value="NAD(P)-bd_dom_sf"/>
</dbReference>
<keyword evidence="6" id="KW-0560">Oxidoreductase</keyword>
<evidence type="ECO:0000256" key="5">
    <source>
        <dbReference type="ARBA" id="ARBA00022833"/>
    </source>
</evidence>
<keyword evidence="5" id="KW-0862">Zinc</keyword>
<sequence>MPVASPGPDEALVHVMYSGVCHTDLHTVLGDWPLARKLPLVGGHEGVEIVVAKGELVTNFEIGDHAGIKWLNGTCQKCYFCQQGDEQLCVKPLLSGYTVDGTFQQYAIAKAAQLAHIPKECNLEDVAPIMCAGLTVYKGLKESGVHPGQYVAIVGAGGGLGCYALQYAKAMGINCIAVDIGPEKAKICKELGAVAFVDYKESSHIMTDLQAAIPDGLGPHAVILLATHEEPFHHASRFVRSHGTVVCIGMPGHATIVAPVFDTVVRMVCIKGSYIGNSEDTAEAIELFRLGMINAPHKVIGLSQLQQVYDLMVKDEIVGRYLVDTSR</sequence>
<evidence type="ECO:0000256" key="4">
    <source>
        <dbReference type="ARBA" id="ARBA00022723"/>
    </source>
</evidence>
<evidence type="ECO:0000256" key="3">
    <source>
        <dbReference type="ARBA" id="ARBA00013190"/>
    </source>
</evidence>
<dbReference type="SUPFAM" id="SSF50129">
    <property type="entry name" value="GroES-like"/>
    <property type="match status" value="1"/>
</dbReference>
<accession>A0A8H7K512</accession>
<protein>
    <recommendedName>
        <fullName evidence="3">alcohol dehydrogenase</fullName>
        <ecNumber evidence="3">1.1.1.1</ecNumber>
    </recommendedName>
</protein>
<evidence type="ECO:0000259" key="8">
    <source>
        <dbReference type="SMART" id="SM00829"/>
    </source>
</evidence>
<comment type="caution">
    <text evidence="9">The sequence shown here is derived from an EMBL/GenBank/DDBJ whole genome shotgun (WGS) entry which is preliminary data.</text>
</comment>
<dbReference type="PANTHER" id="PTHR42940:SF3">
    <property type="entry name" value="ALCOHOL DEHYDROGENASE 1-RELATED"/>
    <property type="match status" value="1"/>
</dbReference>
<keyword evidence="4" id="KW-0479">Metal-binding</keyword>
<dbReference type="Gene3D" id="3.90.180.10">
    <property type="entry name" value="Medium-chain alcohol dehydrogenases, catalytic domain"/>
    <property type="match status" value="1"/>
</dbReference>
<dbReference type="Pfam" id="PF08240">
    <property type="entry name" value="ADH_N"/>
    <property type="match status" value="1"/>
</dbReference>
<organism evidence="9 10">
    <name type="scientific">Bionectria ochroleuca</name>
    <name type="common">Gliocladium roseum</name>
    <dbReference type="NCBI Taxonomy" id="29856"/>
    <lineage>
        <taxon>Eukaryota</taxon>
        <taxon>Fungi</taxon>
        <taxon>Dikarya</taxon>
        <taxon>Ascomycota</taxon>
        <taxon>Pezizomycotina</taxon>
        <taxon>Sordariomycetes</taxon>
        <taxon>Hypocreomycetidae</taxon>
        <taxon>Hypocreales</taxon>
        <taxon>Bionectriaceae</taxon>
        <taxon>Clonostachys</taxon>
    </lineage>
</organism>
<dbReference type="InterPro" id="IPR020843">
    <property type="entry name" value="ER"/>
</dbReference>
<evidence type="ECO:0000256" key="1">
    <source>
        <dbReference type="ARBA" id="ARBA00001947"/>
    </source>
</evidence>
<dbReference type="AlphaFoldDB" id="A0A8H7K512"/>
<feature type="domain" description="Enoyl reductase (ER)" evidence="8">
    <location>
        <begin position="4"/>
        <end position="323"/>
    </location>
</feature>
<dbReference type="SMART" id="SM00829">
    <property type="entry name" value="PKS_ER"/>
    <property type="match status" value="1"/>
</dbReference>
<comment type="similarity">
    <text evidence="2">Belongs to the zinc-containing alcohol dehydrogenase family.</text>
</comment>
<dbReference type="Proteomes" id="UP000616885">
    <property type="component" value="Unassembled WGS sequence"/>
</dbReference>
<evidence type="ECO:0000256" key="2">
    <source>
        <dbReference type="ARBA" id="ARBA00008072"/>
    </source>
</evidence>
<dbReference type="Gene3D" id="3.40.50.720">
    <property type="entry name" value="NAD(P)-binding Rossmann-like Domain"/>
    <property type="match status" value="1"/>
</dbReference>
<comment type="cofactor">
    <cofactor evidence="1">
        <name>Zn(2+)</name>
        <dbReference type="ChEBI" id="CHEBI:29105"/>
    </cofactor>
</comment>
<dbReference type="EMBL" id="JADCTT010000013">
    <property type="protein sequence ID" value="KAF9745217.1"/>
    <property type="molecule type" value="Genomic_DNA"/>
</dbReference>
<dbReference type="InterPro" id="IPR013154">
    <property type="entry name" value="ADH-like_N"/>
</dbReference>
<gene>
    <name evidence="9" type="ORF">IM811_004839</name>
</gene>
<reference evidence="9" key="1">
    <citation type="submission" date="2020-10" db="EMBL/GenBank/DDBJ databases">
        <title>High-Quality Genome Resource of Clonostachys rosea strain S41 by Oxford Nanopore Long-Read Sequencing.</title>
        <authorList>
            <person name="Wang H."/>
        </authorList>
    </citation>
    <scope>NUCLEOTIDE SEQUENCE</scope>
    <source>
        <strain evidence="9">S41</strain>
    </source>
</reference>
<dbReference type="GO" id="GO:0046872">
    <property type="term" value="F:metal ion binding"/>
    <property type="evidence" value="ECO:0007669"/>
    <property type="project" value="UniProtKB-KW"/>
</dbReference>
<dbReference type="InterPro" id="IPR011032">
    <property type="entry name" value="GroES-like_sf"/>
</dbReference>
<dbReference type="GO" id="GO:0004022">
    <property type="term" value="F:alcohol dehydrogenase (NAD+) activity"/>
    <property type="evidence" value="ECO:0007669"/>
    <property type="project" value="UniProtKB-EC"/>
</dbReference>
<dbReference type="Pfam" id="PF00107">
    <property type="entry name" value="ADH_zinc_N"/>
    <property type="match status" value="1"/>
</dbReference>
<proteinExistence type="inferred from homology"/>
<evidence type="ECO:0000256" key="7">
    <source>
        <dbReference type="ARBA" id="ARBA00023027"/>
    </source>
</evidence>
<evidence type="ECO:0000313" key="9">
    <source>
        <dbReference type="EMBL" id="KAF9745217.1"/>
    </source>
</evidence>
<dbReference type="CDD" id="cd08297">
    <property type="entry name" value="CAD3"/>
    <property type="match status" value="1"/>
</dbReference>
<dbReference type="InterPro" id="IPR013149">
    <property type="entry name" value="ADH-like_C"/>
</dbReference>
<dbReference type="FunFam" id="3.40.50.720:FF:000039">
    <property type="entry name" value="Alcohol dehydrogenase AdhP"/>
    <property type="match status" value="1"/>
</dbReference>
<name>A0A8H7K512_BIOOC</name>
<dbReference type="EC" id="1.1.1.1" evidence="3"/>
<keyword evidence="7" id="KW-0520">NAD</keyword>
<dbReference type="GO" id="GO:0005737">
    <property type="term" value="C:cytoplasm"/>
    <property type="evidence" value="ECO:0007669"/>
    <property type="project" value="TreeGrafter"/>
</dbReference>
<dbReference type="SUPFAM" id="SSF51735">
    <property type="entry name" value="NAD(P)-binding Rossmann-fold domains"/>
    <property type="match status" value="1"/>
</dbReference>
<evidence type="ECO:0000313" key="10">
    <source>
        <dbReference type="Proteomes" id="UP000616885"/>
    </source>
</evidence>